<evidence type="ECO:0000256" key="1">
    <source>
        <dbReference type="HAMAP-Rule" id="MF_00861"/>
    </source>
</evidence>
<dbReference type="NCBIfam" id="NF011649">
    <property type="entry name" value="PRK15067.1"/>
    <property type="match status" value="1"/>
</dbReference>
<dbReference type="GO" id="GO:0031471">
    <property type="term" value="C:ethanolamine degradation polyhedral organelle"/>
    <property type="evidence" value="ECO:0007669"/>
    <property type="project" value="UniProtKB-UniRule"/>
</dbReference>
<feature type="binding site" evidence="1">
    <location>
        <position position="342"/>
    </location>
    <ligand>
        <name>substrate</name>
    </ligand>
</feature>
<dbReference type="GO" id="GO:0006520">
    <property type="term" value="P:amino acid metabolic process"/>
    <property type="evidence" value="ECO:0007669"/>
    <property type="project" value="InterPro"/>
</dbReference>
<sequence length="509" mass="55157">MARGASRAMGVGCNPKARCHRPGLRHHIRALACSGSGEGRVNGDGPANQSLNGGVRVNLRSQIGEKVFTFTSVRDVLAKANNEKSGDALAGISAESATERVAAKLCLANLQLKDIYENPVIPYDDDEVTRTIYDGLNTTIYEKIKNWSVAELRETILKTRRQGDLLHISRGLTSEMIAAAAKLMSTMDLVYASKKIKVSAHCHTTIGLPGTLSFRCQPNHPTDAIEGILASLKEGLSFGCGDACFGVNPVEDNVEGFSRVMRAITDFRDLYEVPTQCVVLAHVTTQMQAMEKGVPVDLLFQSIAGSQSANDAFGISVSMLDEARDLALHRGASTGPNVMYFETGQGSEISLDCHHGVDEMTLEARTYGLARRYAPFMLNNVSGFIGPETIYTGKEVIRADLEDLFMGKMHGLPMGIAPCYTNHMKADQDDQEIGTMLCAMAGANFFMGVSGGDDCMLNYQDTSFHDDASAREILGLRPAPEFETWLESRGIMEEGCLTEAAGDPSIFDK</sequence>
<dbReference type="GO" id="GO:0031419">
    <property type="term" value="F:cobalamin binding"/>
    <property type="evidence" value="ECO:0007669"/>
    <property type="project" value="UniProtKB-UniRule"/>
</dbReference>
<keyword evidence="3" id="KW-1185">Reference proteome</keyword>
<dbReference type="UniPathway" id="UPA00560"/>
<protein>
    <recommendedName>
        <fullName evidence="1">Ethanolamine ammonia-lyase large subunit</fullName>
        <shortName evidence="1">EAL large subunit</shortName>
        <ecNumber evidence="1">4.3.1.7</ecNumber>
    </recommendedName>
</protein>
<keyword evidence="1" id="KW-0846">Cobalamin</keyword>
<evidence type="ECO:0000313" key="2">
    <source>
        <dbReference type="EMBL" id="VFQ45038.1"/>
    </source>
</evidence>
<dbReference type="Gene3D" id="2.30.170.30">
    <property type="entry name" value="ethanolamine ammonia-lyase heavy chain domain like"/>
    <property type="match status" value="1"/>
</dbReference>
<dbReference type="InterPro" id="IPR013785">
    <property type="entry name" value="Aldolase_TIM"/>
</dbReference>
<dbReference type="Gene3D" id="1.10.220.70">
    <property type="entry name" value="lyase"/>
    <property type="match status" value="1"/>
</dbReference>
<feature type="binding site" evidence="1">
    <location>
        <position position="456"/>
    </location>
    <ligand>
        <name>adenosylcob(III)alamin</name>
        <dbReference type="ChEBI" id="CHEBI:18408"/>
    </ligand>
</feature>
<keyword evidence="1 2" id="KW-0456">Lyase</keyword>
<dbReference type="GO" id="GO:0009350">
    <property type="term" value="C:ethanolamine ammonia-lyase complex"/>
    <property type="evidence" value="ECO:0007669"/>
    <property type="project" value="UniProtKB-UniRule"/>
</dbReference>
<gene>
    <name evidence="1" type="primary">eutB</name>
    <name evidence="2" type="ORF">MSL71_26950</name>
</gene>
<feature type="binding site" evidence="1">
    <location>
        <position position="301"/>
    </location>
    <ligand>
        <name>adenosylcob(III)alamin</name>
        <dbReference type="ChEBI" id="CHEBI:18408"/>
    </ligand>
</feature>
<comment type="subcellular location">
    <subcellularLocation>
        <location evidence="1">Bacterial microcompartment</location>
    </subcellularLocation>
</comment>
<dbReference type="PANTHER" id="PTHR39329">
    <property type="entry name" value="ETHANOLAMINE AMMONIA-LYASE HEAVY CHAIN"/>
    <property type="match status" value="1"/>
</dbReference>
<name>A0A4V6ILG9_9BACT</name>
<dbReference type="Pfam" id="PF06751">
    <property type="entry name" value="EutB"/>
    <property type="match status" value="1"/>
</dbReference>
<dbReference type="InterPro" id="IPR010628">
    <property type="entry name" value="EutB"/>
</dbReference>
<comment type="cofactor">
    <cofactor evidence="1">
        <name>adenosylcob(III)alamin</name>
        <dbReference type="ChEBI" id="CHEBI:18408"/>
    </cofactor>
    <text evidence="1">Binds between the large and small subunits.</text>
</comment>
<organism evidence="2 3">
    <name type="scientific">Desulfoluna butyratoxydans</name>
    <dbReference type="NCBI Taxonomy" id="231438"/>
    <lineage>
        <taxon>Bacteria</taxon>
        <taxon>Pseudomonadati</taxon>
        <taxon>Thermodesulfobacteriota</taxon>
        <taxon>Desulfobacteria</taxon>
        <taxon>Desulfobacterales</taxon>
        <taxon>Desulfolunaceae</taxon>
        <taxon>Desulfoluna</taxon>
    </lineage>
</organism>
<reference evidence="2 3" key="1">
    <citation type="submission" date="2019-03" db="EMBL/GenBank/DDBJ databases">
        <authorList>
            <person name="Nijsse B."/>
        </authorList>
    </citation>
    <scope>NUCLEOTIDE SEQUENCE [LARGE SCALE GENOMIC DNA]</scope>
    <source>
        <strain evidence="2">Desulfoluna butyratoxydans MSL71</strain>
    </source>
</reference>
<proteinExistence type="inferred from homology"/>
<comment type="caution">
    <text evidence="1">Lacks conserved residue(s) required for the propagation of feature annotation.</text>
</comment>
<feature type="binding site" evidence="1">
    <location>
        <begin position="215"/>
        <end position="217"/>
    </location>
    <ligand>
        <name>substrate</name>
    </ligand>
</feature>
<comment type="function">
    <text evidence="1">Catalyzes the deamination of various vicinal amino-alcohols to oxo compounds. Allows this organism to utilize ethanolamine as the sole source of nitrogen and carbon in the presence of vitamin B12.</text>
</comment>
<comment type="catalytic activity">
    <reaction evidence="1">
        <text>ethanolamine = acetaldehyde + NH4(+)</text>
        <dbReference type="Rhea" id="RHEA:15313"/>
        <dbReference type="ChEBI" id="CHEBI:15343"/>
        <dbReference type="ChEBI" id="CHEBI:28938"/>
        <dbReference type="ChEBI" id="CHEBI:57603"/>
        <dbReference type="EC" id="4.3.1.7"/>
    </reaction>
</comment>
<dbReference type="GO" id="GO:0005829">
    <property type="term" value="C:cytosol"/>
    <property type="evidence" value="ECO:0007669"/>
    <property type="project" value="TreeGrafter"/>
</dbReference>
<keyword evidence="1" id="KW-1283">Bacterial microcompartment</keyword>
<comment type="subunit">
    <text evidence="1">The basic unit is a heterodimer which dimerizes to form tetramers. The heterotetramers trimerize; 6 large subunits form a core ring with 6 small subunits projecting outwards.</text>
</comment>
<dbReference type="GO" id="GO:0046336">
    <property type="term" value="P:ethanolamine catabolic process"/>
    <property type="evidence" value="ECO:0007669"/>
    <property type="project" value="UniProtKB-UniRule"/>
</dbReference>
<dbReference type="PANTHER" id="PTHR39329:SF1">
    <property type="entry name" value="ETHANOLAMINE AMMONIA-LYASE LARGE SUBUNIT"/>
    <property type="match status" value="1"/>
</dbReference>
<accession>A0A4V6ILG9</accession>
<dbReference type="GO" id="GO:0008851">
    <property type="term" value="F:ethanolamine ammonia-lyase activity"/>
    <property type="evidence" value="ECO:0007669"/>
    <property type="project" value="UniProtKB-UniRule"/>
</dbReference>
<dbReference type="InterPro" id="IPR044941">
    <property type="entry name" value="EutB_N_sf"/>
</dbReference>
<feature type="binding site" evidence="1">
    <location>
        <position position="249"/>
    </location>
    <ligand>
        <name>adenosylcob(III)alamin</name>
        <dbReference type="ChEBI" id="CHEBI:18408"/>
    </ligand>
</feature>
<feature type="binding site" evidence="1">
    <location>
        <position position="350"/>
    </location>
    <ligand>
        <name>adenosylcob(III)alamin</name>
        <dbReference type="ChEBI" id="CHEBI:18408"/>
    </ligand>
</feature>
<dbReference type="EMBL" id="CAADHO010000004">
    <property type="protein sequence ID" value="VFQ45038.1"/>
    <property type="molecule type" value="Genomic_DNA"/>
</dbReference>
<feature type="binding site" evidence="1">
    <location>
        <position position="248"/>
    </location>
    <ligand>
        <name>substrate</name>
    </ligand>
</feature>
<dbReference type="InterPro" id="IPR044939">
    <property type="entry name" value="EutB_dom_2_sf"/>
</dbReference>
<dbReference type="EC" id="4.3.1.7" evidence="1"/>
<comment type="similarity">
    <text evidence="1">Belongs to the EutB family.</text>
</comment>
<dbReference type="HAMAP" id="MF_00861">
    <property type="entry name" value="EutB"/>
    <property type="match status" value="1"/>
</dbReference>
<dbReference type="Proteomes" id="UP000507962">
    <property type="component" value="Unassembled WGS sequence"/>
</dbReference>
<dbReference type="Gene3D" id="3.20.20.70">
    <property type="entry name" value="Aldolase class I"/>
    <property type="match status" value="1"/>
</dbReference>
<keyword evidence="1" id="KW-0170">Cobalt</keyword>
<dbReference type="AlphaFoldDB" id="A0A4V6ILG9"/>
<comment type="pathway">
    <text evidence="1">Amine and polyamine degradation; ethanolamine degradation.</text>
</comment>
<evidence type="ECO:0000313" key="3">
    <source>
        <dbReference type="Proteomes" id="UP000507962"/>
    </source>
</evidence>